<dbReference type="Gene3D" id="3.50.50.60">
    <property type="entry name" value="FAD/NAD(P)-binding domain"/>
    <property type="match status" value="1"/>
</dbReference>
<accession>A0A8H6FNH3</accession>
<evidence type="ECO:0000313" key="4">
    <source>
        <dbReference type="Proteomes" id="UP000578531"/>
    </source>
</evidence>
<dbReference type="PANTHER" id="PTHR11552">
    <property type="entry name" value="GLUCOSE-METHANOL-CHOLINE GMC OXIDOREDUCTASE"/>
    <property type="match status" value="1"/>
</dbReference>
<name>A0A8H6FNH3_9LECA</name>
<dbReference type="GO" id="GO:0050660">
    <property type="term" value="F:flavin adenine dinucleotide binding"/>
    <property type="evidence" value="ECO:0007669"/>
    <property type="project" value="InterPro"/>
</dbReference>
<dbReference type="OrthoDB" id="3564369at2759"/>
<comment type="caution">
    <text evidence="3">The sequence shown here is derived from an EMBL/GenBank/DDBJ whole genome shotgun (WGS) entry which is preliminary data.</text>
</comment>
<feature type="chain" id="PRO_5034609652" description="Glucose-methanol-choline oxidoreductase N-terminal domain-containing protein" evidence="2">
    <location>
        <begin position="20"/>
        <end position="179"/>
    </location>
</feature>
<protein>
    <recommendedName>
        <fullName evidence="5">Glucose-methanol-choline oxidoreductase N-terminal domain-containing protein</fullName>
    </recommendedName>
</protein>
<keyword evidence="4" id="KW-1185">Reference proteome</keyword>
<reference evidence="3 4" key="1">
    <citation type="journal article" date="2020" name="Genomics">
        <title>Complete, high-quality genomes from long-read metagenomic sequencing of two wolf lichen thalli reveals enigmatic genome architecture.</title>
        <authorList>
            <person name="McKenzie S.K."/>
            <person name="Walston R.F."/>
            <person name="Allen J.L."/>
        </authorList>
    </citation>
    <scope>NUCLEOTIDE SEQUENCE [LARGE SCALE GENOMIC DNA]</scope>
    <source>
        <strain evidence="3">WasteWater2</strain>
    </source>
</reference>
<sequence length="179" mass="19031">MHLRHNLSILLFLLPAALGYDNLFSDGQLGFLLGSSFGLPGANATFDYVVVGGGTGGLAIATRLAEDSSVSVAVIEAGGFYEIDNGNLSVTPGYANFYTGAAPTNYQPLVDWGFHTVPQAGAANRNIHYARGKTLGGSSARNYLLYHRSVNTNGIHGPCQASLTLNNQTYRRFTAKMGR</sequence>
<dbReference type="EMBL" id="JACCJC010000054">
    <property type="protein sequence ID" value="KAF6231791.1"/>
    <property type="molecule type" value="Genomic_DNA"/>
</dbReference>
<evidence type="ECO:0000256" key="1">
    <source>
        <dbReference type="ARBA" id="ARBA00010790"/>
    </source>
</evidence>
<organism evidence="3 4">
    <name type="scientific">Letharia columbiana</name>
    <dbReference type="NCBI Taxonomy" id="112416"/>
    <lineage>
        <taxon>Eukaryota</taxon>
        <taxon>Fungi</taxon>
        <taxon>Dikarya</taxon>
        <taxon>Ascomycota</taxon>
        <taxon>Pezizomycotina</taxon>
        <taxon>Lecanoromycetes</taxon>
        <taxon>OSLEUM clade</taxon>
        <taxon>Lecanoromycetidae</taxon>
        <taxon>Lecanorales</taxon>
        <taxon>Lecanorineae</taxon>
        <taxon>Parmeliaceae</taxon>
        <taxon>Letharia</taxon>
    </lineage>
</organism>
<dbReference type="GeneID" id="59291740"/>
<dbReference type="RefSeq" id="XP_037161223.1">
    <property type="nucleotide sequence ID" value="XM_037311979.1"/>
</dbReference>
<evidence type="ECO:0008006" key="5">
    <source>
        <dbReference type="Google" id="ProtNLM"/>
    </source>
</evidence>
<dbReference type="InterPro" id="IPR036188">
    <property type="entry name" value="FAD/NAD-bd_sf"/>
</dbReference>
<dbReference type="GO" id="GO:0044550">
    <property type="term" value="P:secondary metabolite biosynthetic process"/>
    <property type="evidence" value="ECO:0007669"/>
    <property type="project" value="TreeGrafter"/>
</dbReference>
<proteinExistence type="inferred from homology"/>
<dbReference type="PANTHER" id="PTHR11552:SF138">
    <property type="entry name" value="DEHYDROGENASE PKFF-RELATED"/>
    <property type="match status" value="1"/>
</dbReference>
<comment type="similarity">
    <text evidence="1">Belongs to the GMC oxidoreductase family.</text>
</comment>
<dbReference type="Proteomes" id="UP000578531">
    <property type="component" value="Unassembled WGS sequence"/>
</dbReference>
<dbReference type="AlphaFoldDB" id="A0A8H6FNH3"/>
<evidence type="ECO:0000313" key="3">
    <source>
        <dbReference type="EMBL" id="KAF6231791.1"/>
    </source>
</evidence>
<dbReference type="SUPFAM" id="SSF51905">
    <property type="entry name" value="FAD/NAD(P)-binding domain"/>
    <property type="match status" value="1"/>
</dbReference>
<gene>
    <name evidence="3" type="ORF">HO173_010093</name>
</gene>
<dbReference type="GO" id="GO:0016491">
    <property type="term" value="F:oxidoreductase activity"/>
    <property type="evidence" value="ECO:0007669"/>
    <property type="project" value="TreeGrafter"/>
</dbReference>
<dbReference type="InterPro" id="IPR012132">
    <property type="entry name" value="GMC_OxRdtase"/>
</dbReference>
<keyword evidence="2" id="KW-0732">Signal</keyword>
<evidence type="ECO:0000256" key="2">
    <source>
        <dbReference type="SAM" id="SignalP"/>
    </source>
</evidence>
<feature type="signal peptide" evidence="2">
    <location>
        <begin position="1"/>
        <end position="19"/>
    </location>
</feature>